<feature type="region of interest" description="Disordered" evidence="1">
    <location>
        <begin position="419"/>
        <end position="440"/>
    </location>
</feature>
<sequence>MDHRIAADSASRFEAYVAGLVSLIGHADRARPLRDYCVGLLMPCERKSVEPMAAVTAPERTAAQHQSLLHFVGEGRWSDEKVLAKVREMILPEIVRHGQIDAWIIDDTGFPKQGRHSVGVARQYCGQLGKQDNCQVAVSLSIANHHASLPVAYRLYLPDQWTTDDERRRKTGVPADIRFRTKPQIALEQIRAASAAGLPRGVVLMDAGYGCNTELRSSISALGLTYVAGILPNTTVWAPGTAPLHPKAWSGRGRPPKLIRRDHNHRPISVKQLALGLPAKAWRTIAWREGSAEQLSSRFARLRIRVAHRDYNLTRSRSEEWLLIEWPKGEAAPTKYWLSTLPQNITFGNLVDLTKLRWRIERDYQELKQEVGLGHFEGRGWRGFHHHATLCIAAYGFLISERETIPPSAPRSTAMVQKAGIPKGDRPRGSPAAARAAHSKLDCRHAPTARSRLRQTPATLPVLRRSDHKNRQTTKIYDAVRLVWIVF</sequence>
<protein>
    <submittedName>
        <fullName evidence="3">DDE transposase</fullName>
    </submittedName>
</protein>
<dbReference type="OrthoDB" id="583339at2"/>
<evidence type="ECO:0000313" key="4">
    <source>
        <dbReference type="Proteomes" id="UP000318825"/>
    </source>
</evidence>
<dbReference type="InterPro" id="IPR012337">
    <property type="entry name" value="RNaseH-like_sf"/>
</dbReference>
<dbReference type="PANTHER" id="PTHR33627:SF1">
    <property type="entry name" value="TRANSPOSASE"/>
    <property type="match status" value="1"/>
</dbReference>
<evidence type="ECO:0000256" key="1">
    <source>
        <dbReference type="SAM" id="MobiDB-lite"/>
    </source>
</evidence>
<proteinExistence type="predicted"/>
<dbReference type="RefSeq" id="WP_141385384.1">
    <property type="nucleotide sequence ID" value="NZ_BJNF01000133.1"/>
</dbReference>
<accession>A0A4Y3WG64</accession>
<dbReference type="Pfam" id="PF13546">
    <property type="entry name" value="DDE_5"/>
    <property type="match status" value="1"/>
</dbReference>
<dbReference type="InterPro" id="IPR039365">
    <property type="entry name" value="IS701-like"/>
</dbReference>
<name>A0A4Y3WG64_NITWI</name>
<feature type="domain" description="Transposase IS701-like DDE" evidence="2">
    <location>
        <begin position="22"/>
        <end position="292"/>
    </location>
</feature>
<evidence type="ECO:0000313" key="3">
    <source>
        <dbReference type="EMBL" id="GEC17685.1"/>
    </source>
</evidence>
<dbReference type="NCBIfam" id="NF033540">
    <property type="entry name" value="transpos_IS701"/>
    <property type="match status" value="1"/>
</dbReference>
<organism evidence="3 4">
    <name type="scientific">Nitrobacter winogradskyi</name>
    <name type="common">Nitrobacter agilis</name>
    <dbReference type="NCBI Taxonomy" id="913"/>
    <lineage>
        <taxon>Bacteria</taxon>
        <taxon>Pseudomonadati</taxon>
        <taxon>Pseudomonadota</taxon>
        <taxon>Alphaproteobacteria</taxon>
        <taxon>Hyphomicrobiales</taxon>
        <taxon>Nitrobacteraceae</taxon>
        <taxon>Nitrobacter</taxon>
    </lineage>
</organism>
<dbReference type="SUPFAM" id="SSF53098">
    <property type="entry name" value="Ribonuclease H-like"/>
    <property type="match status" value="1"/>
</dbReference>
<gene>
    <name evidence="3" type="ORF">NWI01_35770</name>
</gene>
<reference evidence="3 4" key="1">
    <citation type="submission" date="2019-06" db="EMBL/GenBank/DDBJ databases">
        <title>Whole genome shotgun sequence of Nitrobacter winogradskyi NBRC 14297.</title>
        <authorList>
            <person name="Hosoyama A."/>
            <person name="Uohara A."/>
            <person name="Ohji S."/>
            <person name="Ichikawa N."/>
        </authorList>
    </citation>
    <scope>NUCLEOTIDE SEQUENCE [LARGE SCALE GENOMIC DNA]</scope>
    <source>
        <strain evidence="3 4">NBRC 14297</strain>
    </source>
</reference>
<dbReference type="Proteomes" id="UP000318825">
    <property type="component" value="Unassembled WGS sequence"/>
</dbReference>
<dbReference type="PANTHER" id="PTHR33627">
    <property type="entry name" value="TRANSPOSASE"/>
    <property type="match status" value="1"/>
</dbReference>
<dbReference type="InterPro" id="IPR038721">
    <property type="entry name" value="IS701-like_DDE_dom"/>
</dbReference>
<evidence type="ECO:0000259" key="2">
    <source>
        <dbReference type="Pfam" id="PF13546"/>
    </source>
</evidence>
<comment type="caution">
    <text evidence="3">The sequence shown here is derived from an EMBL/GenBank/DDBJ whole genome shotgun (WGS) entry which is preliminary data.</text>
</comment>
<dbReference type="EMBL" id="BJNF01000133">
    <property type="protein sequence ID" value="GEC17685.1"/>
    <property type="molecule type" value="Genomic_DNA"/>
</dbReference>
<dbReference type="AlphaFoldDB" id="A0A4Y3WG64"/>